<reference evidence="4" key="1">
    <citation type="journal article" date="2014" name="Front. Microbiol.">
        <title>High frequency of phylogenetically diverse reductive dehalogenase-homologous genes in deep subseafloor sedimentary metagenomes.</title>
        <authorList>
            <person name="Kawai M."/>
            <person name="Futagami T."/>
            <person name="Toyoda A."/>
            <person name="Takaki Y."/>
            <person name="Nishi S."/>
            <person name="Hori S."/>
            <person name="Arai W."/>
            <person name="Tsubouchi T."/>
            <person name="Morono Y."/>
            <person name="Uchiyama I."/>
            <person name="Ito T."/>
            <person name="Fujiyama A."/>
            <person name="Inagaki F."/>
            <person name="Takami H."/>
        </authorList>
    </citation>
    <scope>NUCLEOTIDE SEQUENCE</scope>
    <source>
        <strain evidence="4">Expedition CK06-06</strain>
    </source>
</reference>
<dbReference type="PROSITE" id="PS00189">
    <property type="entry name" value="LIPOYL"/>
    <property type="match status" value="1"/>
</dbReference>
<feature type="domain" description="Lipoyl-binding" evidence="3">
    <location>
        <begin position="21"/>
        <end position="103"/>
    </location>
</feature>
<evidence type="ECO:0000313" key="4">
    <source>
        <dbReference type="EMBL" id="GAG40062.1"/>
    </source>
</evidence>
<dbReference type="SUPFAM" id="SSF51230">
    <property type="entry name" value="Single hybrid motif"/>
    <property type="match status" value="1"/>
</dbReference>
<dbReference type="AlphaFoldDB" id="X0XY02"/>
<evidence type="ECO:0000256" key="2">
    <source>
        <dbReference type="ARBA" id="ARBA00022823"/>
    </source>
</evidence>
<dbReference type="GO" id="GO:0005829">
    <property type="term" value="C:cytosol"/>
    <property type="evidence" value="ECO:0007669"/>
    <property type="project" value="TreeGrafter"/>
</dbReference>
<evidence type="ECO:0000256" key="1">
    <source>
        <dbReference type="ARBA" id="ARBA00009249"/>
    </source>
</evidence>
<dbReference type="InterPro" id="IPR000089">
    <property type="entry name" value="Biotin_lipoyl"/>
</dbReference>
<organism evidence="4">
    <name type="scientific">marine sediment metagenome</name>
    <dbReference type="NCBI Taxonomy" id="412755"/>
    <lineage>
        <taxon>unclassified sequences</taxon>
        <taxon>metagenomes</taxon>
        <taxon>ecological metagenomes</taxon>
    </lineage>
</organism>
<dbReference type="GO" id="GO:0019464">
    <property type="term" value="P:glycine decarboxylation via glycine cleavage system"/>
    <property type="evidence" value="ECO:0007669"/>
    <property type="project" value="InterPro"/>
</dbReference>
<comment type="similarity">
    <text evidence="1">Belongs to the GcvH family.</text>
</comment>
<keyword evidence="2" id="KW-0450">Lipoyl</keyword>
<evidence type="ECO:0000259" key="3">
    <source>
        <dbReference type="PROSITE" id="PS50968"/>
    </source>
</evidence>
<gene>
    <name evidence="4" type="ORF">S01H1_67642</name>
</gene>
<dbReference type="InterPro" id="IPR011053">
    <property type="entry name" value="Single_hybrid_motif"/>
</dbReference>
<dbReference type="InterPro" id="IPR017453">
    <property type="entry name" value="GCV_H_sub"/>
</dbReference>
<dbReference type="CDD" id="cd06848">
    <property type="entry name" value="GCS_H"/>
    <property type="match status" value="1"/>
</dbReference>
<dbReference type="PANTHER" id="PTHR11715:SF3">
    <property type="entry name" value="GLYCINE CLEAVAGE SYSTEM H PROTEIN-RELATED"/>
    <property type="match status" value="1"/>
</dbReference>
<protein>
    <recommendedName>
        <fullName evidence="3">Lipoyl-binding domain-containing protein</fullName>
    </recommendedName>
</protein>
<dbReference type="Pfam" id="PF01597">
    <property type="entry name" value="GCV_H"/>
    <property type="match status" value="1"/>
</dbReference>
<dbReference type="HAMAP" id="MF_00272">
    <property type="entry name" value="GcvH"/>
    <property type="match status" value="1"/>
</dbReference>
<dbReference type="GO" id="GO:0005960">
    <property type="term" value="C:glycine cleavage complex"/>
    <property type="evidence" value="ECO:0007669"/>
    <property type="project" value="InterPro"/>
</dbReference>
<dbReference type="NCBIfam" id="NF002270">
    <property type="entry name" value="PRK01202.1"/>
    <property type="match status" value="1"/>
</dbReference>
<sequence length="129" mass="14178">MIVEGLLYTKQHEWARVEGDIATIGITDYAQMMLGEIIFVELPAVGTEVRSDSEIAVVESTKAASDIFSPVTGKVTAVNSALESEPELINKDCYNAGWICKIDIADDTSLEALLNAEQYKQYVKGFDQK</sequence>
<dbReference type="Gene3D" id="2.40.50.100">
    <property type="match status" value="1"/>
</dbReference>
<accession>X0XY02</accession>
<dbReference type="GO" id="GO:0009249">
    <property type="term" value="P:protein lipoylation"/>
    <property type="evidence" value="ECO:0007669"/>
    <property type="project" value="TreeGrafter"/>
</dbReference>
<dbReference type="InterPro" id="IPR033753">
    <property type="entry name" value="GCV_H/Fam206"/>
</dbReference>
<dbReference type="NCBIfam" id="TIGR00527">
    <property type="entry name" value="gcvH"/>
    <property type="match status" value="1"/>
</dbReference>
<comment type="caution">
    <text evidence="4">The sequence shown here is derived from an EMBL/GenBank/DDBJ whole genome shotgun (WGS) entry which is preliminary data.</text>
</comment>
<name>X0XY02_9ZZZZ</name>
<dbReference type="PROSITE" id="PS50968">
    <property type="entry name" value="BIOTINYL_LIPOYL"/>
    <property type="match status" value="1"/>
</dbReference>
<dbReference type="InterPro" id="IPR002930">
    <property type="entry name" value="GCV_H"/>
</dbReference>
<dbReference type="PANTHER" id="PTHR11715">
    <property type="entry name" value="GLYCINE CLEAVAGE SYSTEM H PROTEIN"/>
    <property type="match status" value="1"/>
</dbReference>
<dbReference type="EMBL" id="BARS01044818">
    <property type="protein sequence ID" value="GAG40062.1"/>
    <property type="molecule type" value="Genomic_DNA"/>
</dbReference>
<dbReference type="InterPro" id="IPR003016">
    <property type="entry name" value="2-oxoA_DH_lipoyl-BS"/>
</dbReference>
<proteinExistence type="inferred from homology"/>